<dbReference type="Gene3D" id="1.10.630.10">
    <property type="entry name" value="Cytochrome P450"/>
    <property type="match status" value="1"/>
</dbReference>
<comment type="catalytic activity">
    <reaction evidence="19">
        <text>(E)-cinnamate + reduced [NADPH--hemoprotein reductase] + O2 = (E)-4-coumarate + oxidized [NADPH--hemoprotein reductase] + H2O + H(+)</text>
        <dbReference type="Rhea" id="RHEA:10608"/>
        <dbReference type="Rhea" id="RHEA-COMP:11964"/>
        <dbReference type="Rhea" id="RHEA-COMP:11965"/>
        <dbReference type="ChEBI" id="CHEBI:12876"/>
        <dbReference type="ChEBI" id="CHEBI:15377"/>
        <dbReference type="ChEBI" id="CHEBI:15378"/>
        <dbReference type="ChEBI" id="CHEBI:15379"/>
        <dbReference type="ChEBI" id="CHEBI:15669"/>
        <dbReference type="ChEBI" id="CHEBI:57618"/>
        <dbReference type="ChEBI" id="CHEBI:58210"/>
        <dbReference type="EC" id="1.14.14.91"/>
    </reaction>
</comment>
<evidence type="ECO:0000256" key="5">
    <source>
        <dbReference type="ARBA" id="ARBA00022692"/>
    </source>
</evidence>
<keyword evidence="6 20" id="KW-0479">Metal-binding</keyword>
<keyword evidence="11" id="KW-0472">Membrane</keyword>
<dbReference type="InterPro" id="IPR001128">
    <property type="entry name" value="Cyt_P450"/>
</dbReference>
<sequence length="503" mass="57423">MDLLLVEKVLLSLFLAVVAAIAISKLRGKRFKLPPGPIPVPVFGNWLQVGDDLNHRNLTDLAKKFGDIFLLRMGQRNLVVVSSPELAKEVLQTQGVEFGSRTRNVVFDIFTGQGQDMVFTLYGEHWRKMRRIMTVPFFTNKVVQQQRAAWEEEVSLVVEEVKNTPEASTTGIVLRKRLELMMYNNMYRIMFNRRFESLDDPLLVKLRALNGERSRLAQSFEYNYGDFIPILRPFLRGYLKICEDVKNRRLQLFKDYFIDERVKKLGSTKAEGFKCAMDHILEAEKKGEISENNVLYIVENINVAAIGTTLWSTEWGLAELVNHPRVQKKLQHELDTVLGPGVQVTEPDLQKLPYLQAVVKEVLRLRMAIPLLVPHMNLNHAKLGGYDIPAEGKVLVNAWWCANNPAHWKNPEEFRPERFLEEESKVEANGNDFRYLPFGVGRRSCPGIILALPVLAITLGRLAQNFELCPPPGQSKIDTTEKGGQFSLFILNHSTVVLKPRSF</sequence>
<keyword evidence="8 21" id="KW-0560">Oxidoreductase</keyword>
<comment type="function">
    <text evidence="18">Catalyzes the first oxidative step of the phenylpropanoid pathway in higher plants by transforming trans-cinnamate into p-coumarate. The compounds formed by this pathway are essential components for lignification, pollination, and defense against ultraviolet light, predators and pathogens.</text>
</comment>
<evidence type="ECO:0000256" key="16">
    <source>
        <dbReference type="ARBA" id="ARBA00042815"/>
    </source>
</evidence>
<evidence type="ECO:0000256" key="13">
    <source>
        <dbReference type="ARBA" id="ARBA00038946"/>
    </source>
</evidence>
<evidence type="ECO:0000256" key="14">
    <source>
        <dbReference type="ARBA" id="ARBA00040090"/>
    </source>
</evidence>
<evidence type="ECO:0000256" key="7">
    <source>
        <dbReference type="ARBA" id="ARBA00022989"/>
    </source>
</evidence>
<dbReference type="FunFam" id="1.10.630.10:FF:000013">
    <property type="entry name" value="Trans-cinnamate 4-monooxygenase"/>
    <property type="match status" value="1"/>
</dbReference>
<keyword evidence="5" id="KW-0812">Transmembrane</keyword>
<dbReference type="Pfam" id="PF00067">
    <property type="entry name" value="p450"/>
    <property type="match status" value="1"/>
</dbReference>
<keyword evidence="9 20" id="KW-0408">Iron</keyword>
<evidence type="ECO:0000256" key="11">
    <source>
        <dbReference type="ARBA" id="ARBA00023136"/>
    </source>
</evidence>
<dbReference type="PRINTS" id="PR00385">
    <property type="entry name" value="P450"/>
</dbReference>
<dbReference type="InterPro" id="IPR036396">
    <property type="entry name" value="Cyt_P450_sf"/>
</dbReference>
<dbReference type="PANTHER" id="PTHR47948">
    <property type="entry name" value="TRANS-CINNAMATE 4-MONOOXYGENASE"/>
    <property type="match status" value="1"/>
</dbReference>
<evidence type="ECO:0000256" key="6">
    <source>
        <dbReference type="ARBA" id="ARBA00022723"/>
    </source>
</evidence>
<evidence type="ECO:0000256" key="4">
    <source>
        <dbReference type="ARBA" id="ARBA00022617"/>
    </source>
</evidence>
<dbReference type="GO" id="GO:0016710">
    <property type="term" value="F:trans-cinnamate 4-monooxygenase activity"/>
    <property type="evidence" value="ECO:0007669"/>
    <property type="project" value="UniProtKB-EC"/>
</dbReference>
<evidence type="ECO:0000256" key="19">
    <source>
        <dbReference type="ARBA" id="ARBA00048198"/>
    </source>
</evidence>
<evidence type="ECO:0000256" key="8">
    <source>
        <dbReference type="ARBA" id="ARBA00023002"/>
    </source>
</evidence>
<organism evidence="22">
    <name type="scientific">Juglans sigillata</name>
    <dbReference type="NCBI Taxonomy" id="224355"/>
    <lineage>
        <taxon>Eukaryota</taxon>
        <taxon>Viridiplantae</taxon>
        <taxon>Streptophyta</taxon>
        <taxon>Embryophyta</taxon>
        <taxon>Tracheophyta</taxon>
        <taxon>Spermatophyta</taxon>
        <taxon>Magnoliopsida</taxon>
        <taxon>eudicotyledons</taxon>
        <taxon>Gunneridae</taxon>
        <taxon>Pentapetalae</taxon>
        <taxon>rosids</taxon>
        <taxon>fabids</taxon>
        <taxon>Fagales</taxon>
        <taxon>Juglandaceae</taxon>
        <taxon>Juglans</taxon>
    </lineage>
</organism>
<dbReference type="SUPFAM" id="SSF48264">
    <property type="entry name" value="Cytochrome P450"/>
    <property type="match status" value="1"/>
</dbReference>
<evidence type="ECO:0000256" key="2">
    <source>
        <dbReference type="ARBA" id="ARBA00004167"/>
    </source>
</evidence>
<protein>
    <recommendedName>
        <fullName evidence="14">Trans-cinnamate 4-monooxygenase</fullName>
        <ecNumber evidence="13">1.14.14.91</ecNumber>
    </recommendedName>
    <alternativeName>
        <fullName evidence="15">Cinnamic acid 4-hydroxylase</fullName>
    </alternativeName>
    <alternativeName>
        <fullName evidence="17">Cytochrome P450 73</fullName>
    </alternativeName>
    <alternativeName>
        <fullName evidence="16">Cytochrome P450C4H</fullName>
    </alternativeName>
</protein>
<comment type="similarity">
    <text evidence="3 21">Belongs to the cytochrome P450 family.</text>
</comment>
<dbReference type="InterPro" id="IPR002401">
    <property type="entry name" value="Cyt_P450_E_grp-I"/>
</dbReference>
<keyword evidence="4 20" id="KW-0349">Heme</keyword>
<dbReference type="GO" id="GO:0009808">
    <property type="term" value="P:lignin metabolic process"/>
    <property type="evidence" value="ECO:0007669"/>
    <property type="project" value="TreeGrafter"/>
</dbReference>
<evidence type="ECO:0000256" key="15">
    <source>
        <dbReference type="ARBA" id="ARBA00041322"/>
    </source>
</evidence>
<evidence type="ECO:0000256" key="17">
    <source>
        <dbReference type="ARBA" id="ARBA00042998"/>
    </source>
</evidence>
<dbReference type="PANTHER" id="PTHR47948:SF11">
    <property type="entry name" value="TRANS-CINNAMATE 4-MONOOXYGENASE"/>
    <property type="match status" value="1"/>
</dbReference>
<accession>A0A3G1VTM5</accession>
<name>A0A3G1VTM5_9ROSI</name>
<reference evidence="22" key="1">
    <citation type="submission" date="2017-12" db="EMBL/GenBank/DDBJ databases">
        <authorList>
            <person name="Zhang W.E."/>
            <person name="Pan X.J."/>
            <person name="Li X."/>
        </authorList>
    </citation>
    <scope>NUCLEOTIDE SEQUENCE</scope>
</reference>
<comment type="pathway">
    <text evidence="12">Phenylpropanoid metabolism; trans-4-coumarate biosynthesis; trans-4-coumarate from trans-cinnamate: step 1/1.</text>
</comment>
<dbReference type="GO" id="GO:0005506">
    <property type="term" value="F:iron ion binding"/>
    <property type="evidence" value="ECO:0007669"/>
    <property type="project" value="InterPro"/>
</dbReference>
<evidence type="ECO:0000256" key="18">
    <source>
        <dbReference type="ARBA" id="ARBA00045946"/>
    </source>
</evidence>
<evidence type="ECO:0000256" key="3">
    <source>
        <dbReference type="ARBA" id="ARBA00010617"/>
    </source>
</evidence>
<feature type="binding site" description="axial binding residue" evidence="20">
    <location>
        <position position="445"/>
    </location>
    <ligand>
        <name>heme</name>
        <dbReference type="ChEBI" id="CHEBI:30413"/>
    </ligand>
    <ligandPart>
        <name>Fe</name>
        <dbReference type="ChEBI" id="CHEBI:18248"/>
    </ligandPart>
</feature>
<comment type="subcellular location">
    <subcellularLocation>
        <location evidence="2">Membrane</location>
        <topology evidence="2">Single-pass membrane protein</topology>
    </subcellularLocation>
</comment>
<dbReference type="GO" id="GO:0016020">
    <property type="term" value="C:membrane"/>
    <property type="evidence" value="ECO:0007669"/>
    <property type="project" value="UniProtKB-SubCell"/>
</dbReference>
<comment type="cofactor">
    <cofactor evidence="1 20">
        <name>heme</name>
        <dbReference type="ChEBI" id="CHEBI:30413"/>
    </cofactor>
</comment>
<keyword evidence="10 21" id="KW-0503">Monooxygenase</keyword>
<dbReference type="EMBL" id="MG727559">
    <property type="protein sequence ID" value="AYK27182.1"/>
    <property type="molecule type" value="mRNA"/>
</dbReference>
<evidence type="ECO:0000313" key="22">
    <source>
        <dbReference type="EMBL" id="AYK27182.1"/>
    </source>
</evidence>
<evidence type="ECO:0000256" key="1">
    <source>
        <dbReference type="ARBA" id="ARBA00001971"/>
    </source>
</evidence>
<evidence type="ECO:0000256" key="9">
    <source>
        <dbReference type="ARBA" id="ARBA00023004"/>
    </source>
</evidence>
<evidence type="ECO:0000256" key="21">
    <source>
        <dbReference type="RuleBase" id="RU000461"/>
    </source>
</evidence>
<proteinExistence type="evidence at transcript level"/>
<dbReference type="InterPro" id="IPR017972">
    <property type="entry name" value="Cyt_P450_CS"/>
</dbReference>
<gene>
    <name evidence="22" type="primary">C4H</name>
</gene>
<evidence type="ECO:0000256" key="10">
    <source>
        <dbReference type="ARBA" id="ARBA00023033"/>
    </source>
</evidence>
<evidence type="ECO:0000256" key="20">
    <source>
        <dbReference type="PIRSR" id="PIRSR602401-1"/>
    </source>
</evidence>
<dbReference type="AlphaFoldDB" id="A0A3G1VTM5"/>
<dbReference type="PROSITE" id="PS00086">
    <property type="entry name" value="CYTOCHROME_P450"/>
    <property type="match status" value="1"/>
</dbReference>
<keyword evidence="7" id="KW-1133">Transmembrane helix</keyword>
<dbReference type="CDD" id="cd11074">
    <property type="entry name" value="CYP73"/>
    <property type="match status" value="1"/>
</dbReference>
<dbReference type="GO" id="GO:0020037">
    <property type="term" value="F:heme binding"/>
    <property type="evidence" value="ECO:0007669"/>
    <property type="project" value="InterPro"/>
</dbReference>
<dbReference type="EC" id="1.14.14.91" evidence="13"/>
<evidence type="ECO:0000256" key="12">
    <source>
        <dbReference type="ARBA" id="ARBA00037893"/>
    </source>
</evidence>
<dbReference type="PRINTS" id="PR00463">
    <property type="entry name" value="EP450I"/>
</dbReference>